<dbReference type="AlphaFoldDB" id="A0A0N8PR52"/>
<organism evidence="1 2">
    <name type="scientific">Kouleothrix aurantiaca</name>
    <dbReference type="NCBI Taxonomy" id="186479"/>
    <lineage>
        <taxon>Bacteria</taxon>
        <taxon>Bacillati</taxon>
        <taxon>Chloroflexota</taxon>
        <taxon>Chloroflexia</taxon>
        <taxon>Chloroflexales</taxon>
        <taxon>Roseiflexineae</taxon>
        <taxon>Roseiflexaceae</taxon>
        <taxon>Kouleothrix</taxon>
    </lineage>
</organism>
<dbReference type="Gene3D" id="2.60.120.260">
    <property type="entry name" value="Galactose-binding domain-like"/>
    <property type="match status" value="1"/>
</dbReference>
<dbReference type="InterPro" id="IPR008979">
    <property type="entry name" value="Galactose-bd-like_sf"/>
</dbReference>
<accession>A0A0N8PR52</accession>
<reference evidence="1 2" key="1">
    <citation type="submission" date="2015-09" db="EMBL/GenBank/DDBJ databases">
        <title>Draft genome sequence of Kouleothrix aurantiaca JCM 19913.</title>
        <authorList>
            <person name="Hemp J."/>
        </authorList>
    </citation>
    <scope>NUCLEOTIDE SEQUENCE [LARGE SCALE GENOMIC DNA]</scope>
    <source>
        <strain evidence="1 2">COM-B</strain>
    </source>
</reference>
<evidence type="ECO:0000313" key="1">
    <source>
        <dbReference type="EMBL" id="KPV48957.1"/>
    </source>
</evidence>
<protein>
    <submittedName>
        <fullName evidence="1">Uncharacterized protein</fullName>
    </submittedName>
</protein>
<dbReference type="Proteomes" id="UP000050509">
    <property type="component" value="Unassembled WGS sequence"/>
</dbReference>
<keyword evidence="2" id="KW-1185">Reference proteome</keyword>
<dbReference type="SUPFAM" id="SSF49785">
    <property type="entry name" value="Galactose-binding domain-like"/>
    <property type="match status" value="1"/>
</dbReference>
<gene>
    <name evidence="1" type="ORF">SE17_35285</name>
</gene>
<comment type="caution">
    <text evidence="1">The sequence shown here is derived from an EMBL/GenBank/DDBJ whole genome shotgun (WGS) entry which is preliminary data.</text>
</comment>
<evidence type="ECO:0000313" key="2">
    <source>
        <dbReference type="Proteomes" id="UP000050509"/>
    </source>
</evidence>
<proteinExistence type="predicted"/>
<dbReference type="EMBL" id="LJCR01002282">
    <property type="protein sequence ID" value="KPV48957.1"/>
    <property type="molecule type" value="Genomic_DNA"/>
</dbReference>
<sequence>MTYRLHRTLPPAPAPLPTTRHVVRVVVPIARTNEITNPSFERDTTGWNAVGGSILRVTAGAWVGQACLLIQMSSPNDGVRHSGLVMTAGELRAISLHFKGTAGRRYRFQVENGSGGSTARTTITATGRWQEVVWYCMTETTGTYYLLAGALTTGADAVLLDGVQSEVIQPGETYSTYIDGDQRGLTANESPPAYTWNGVPHASTSTRTGRTRAGGMVMPLSRYNVLLTAILGLGLAIPQNVGVSYAQLDGGYDDFTRKTERQFTLMGRIDAQSEVELHQQRGALAQLFDRDA</sequence>
<feature type="non-terminal residue" evidence="1">
    <location>
        <position position="292"/>
    </location>
</feature>
<name>A0A0N8PR52_9CHLR</name>